<comment type="caution">
    <text evidence="1">The sequence shown here is derived from an EMBL/GenBank/DDBJ whole genome shotgun (WGS) entry which is preliminary data.</text>
</comment>
<name>A0A8J2K1W3_9HEXA</name>
<dbReference type="AlphaFoldDB" id="A0A8J2K1W3"/>
<reference evidence="1" key="1">
    <citation type="submission" date="2021-06" db="EMBL/GenBank/DDBJ databases">
        <authorList>
            <person name="Hodson N. C."/>
            <person name="Mongue J. A."/>
            <person name="Jaron S. K."/>
        </authorList>
    </citation>
    <scope>NUCLEOTIDE SEQUENCE</scope>
</reference>
<dbReference type="EMBL" id="CAJVCH010052678">
    <property type="protein sequence ID" value="CAG7718329.1"/>
    <property type="molecule type" value="Genomic_DNA"/>
</dbReference>
<feature type="non-terminal residue" evidence="1">
    <location>
        <position position="29"/>
    </location>
</feature>
<keyword evidence="2" id="KW-1185">Reference proteome</keyword>
<organism evidence="1 2">
    <name type="scientific">Allacma fusca</name>
    <dbReference type="NCBI Taxonomy" id="39272"/>
    <lineage>
        <taxon>Eukaryota</taxon>
        <taxon>Metazoa</taxon>
        <taxon>Ecdysozoa</taxon>
        <taxon>Arthropoda</taxon>
        <taxon>Hexapoda</taxon>
        <taxon>Collembola</taxon>
        <taxon>Symphypleona</taxon>
        <taxon>Sminthuridae</taxon>
        <taxon>Allacma</taxon>
    </lineage>
</organism>
<sequence>IITVISEMTYQPPKRISDSAHVKSMEDYE</sequence>
<gene>
    <name evidence="1" type="ORF">AFUS01_LOCUS7727</name>
</gene>
<accession>A0A8J2K1W3</accession>
<feature type="non-terminal residue" evidence="1">
    <location>
        <position position="1"/>
    </location>
</feature>
<evidence type="ECO:0000313" key="2">
    <source>
        <dbReference type="Proteomes" id="UP000708208"/>
    </source>
</evidence>
<dbReference type="Proteomes" id="UP000708208">
    <property type="component" value="Unassembled WGS sequence"/>
</dbReference>
<protein>
    <submittedName>
        <fullName evidence="1">Uncharacterized protein</fullName>
    </submittedName>
</protein>
<evidence type="ECO:0000313" key="1">
    <source>
        <dbReference type="EMBL" id="CAG7718329.1"/>
    </source>
</evidence>
<proteinExistence type="predicted"/>